<name>A0AB33UCL3_STRSU</name>
<dbReference type="EMBL" id="FILR01000006">
    <property type="protein sequence ID" value="CYX42332.1"/>
    <property type="molecule type" value="Genomic_DNA"/>
</dbReference>
<accession>A0AB33UCL3</accession>
<evidence type="ECO:0000313" key="3">
    <source>
        <dbReference type="EMBL" id="CYX42332.1"/>
    </source>
</evidence>
<dbReference type="InterPro" id="IPR012340">
    <property type="entry name" value="NA-bd_OB-fold"/>
</dbReference>
<evidence type="ECO:0000256" key="1">
    <source>
        <dbReference type="ARBA" id="ARBA00023125"/>
    </source>
</evidence>
<gene>
    <name evidence="3" type="ORF">ERS132525_00828</name>
</gene>
<sequence length="184" mass="21110">MDYKTMRDRIEDMVNDNHKDFVKAIISMEKGINDESALDKLYDAYMDNDSLNLLHEEFDYMIEDLREQGQIKDLSYVQEEKDNLINIVGNIVGKVDVIERENKNGEAFKVANFSVVSKDGEGNKVYHNCSAYGEKSDILKDFKQGDFIKLFGQIRTSIDDNGKEHSNVRILSSKLLKAKEQTKG</sequence>
<organism evidence="3 4">
    <name type="scientific">Streptococcus suis</name>
    <dbReference type="NCBI Taxonomy" id="1307"/>
    <lineage>
        <taxon>Bacteria</taxon>
        <taxon>Bacillati</taxon>
        <taxon>Bacillota</taxon>
        <taxon>Bacilli</taxon>
        <taxon>Lactobacillales</taxon>
        <taxon>Streptococcaceae</taxon>
        <taxon>Streptococcus</taxon>
    </lineage>
</organism>
<comment type="caution">
    <text evidence="3">The sequence shown here is derived from an EMBL/GenBank/DDBJ whole genome shotgun (WGS) entry which is preliminary data.</text>
</comment>
<evidence type="ECO:0000256" key="2">
    <source>
        <dbReference type="PROSITE-ProRule" id="PRU00252"/>
    </source>
</evidence>
<reference evidence="3 4" key="1">
    <citation type="submission" date="2016-02" db="EMBL/GenBank/DDBJ databases">
        <authorList>
            <consortium name="Pathogen Informatics"/>
        </authorList>
    </citation>
    <scope>NUCLEOTIDE SEQUENCE [LARGE SCALE GENOMIC DNA]</scope>
    <source>
        <strain evidence="3 4">SS985</strain>
    </source>
</reference>
<dbReference type="Gene3D" id="2.40.50.140">
    <property type="entry name" value="Nucleic acid-binding proteins"/>
    <property type="match status" value="1"/>
</dbReference>
<proteinExistence type="predicted"/>
<dbReference type="PROSITE" id="PS50935">
    <property type="entry name" value="SSB"/>
    <property type="match status" value="1"/>
</dbReference>
<dbReference type="SUPFAM" id="SSF50249">
    <property type="entry name" value="Nucleic acid-binding proteins"/>
    <property type="match status" value="1"/>
</dbReference>
<dbReference type="Proteomes" id="UP000071601">
    <property type="component" value="Unassembled WGS sequence"/>
</dbReference>
<dbReference type="GO" id="GO:0003697">
    <property type="term" value="F:single-stranded DNA binding"/>
    <property type="evidence" value="ECO:0007669"/>
    <property type="project" value="InterPro"/>
</dbReference>
<protein>
    <submittedName>
        <fullName evidence="3">Conjugative transposon protein</fullName>
    </submittedName>
</protein>
<evidence type="ECO:0000313" key="4">
    <source>
        <dbReference type="Proteomes" id="UP000071601"/>
    </source>
</evidence>
<keyword evidence="1 2" id="KW-0238">DNA-binding</keyword>
<dbReference type="AlphaFoldDB" id="A0AB33UCL3"/>
<dbReference type="InterPro" id="IPR000424">
    <property type="entry name" value="Primosome_PriB/ssb"/>
</dbReference>